<dbReference type="Proteomes" id="UP001597260">
    <property type="component" value="Unassembled WGS sequence"/>
</dbReference>
<evidence type="ECO:0008006" key="7">
    <source>
        <dbReference type="Google" id="ProtNLM"/>
    </source>
</evidence>
<dbReference type="PANTHER" id="PTHR23221">
    <property type="entry name" value="GLYCOSYLPHOSPHATIDYLINOSITOL PHOSPHOLIPASE D"/>
    <property type="match status" value="1"/>
</dbReference>
<dbReference type="SUPFAM" id="SSF69318">
    <property type="entry name" value="Integrin alpha N-terminal domain"/>
    <property type="match status" value="1"/>
</dbReference>
<proteinExistence type="predicted"/>
<accession>A0ABW3YE95</accession>
<keyword evidence="2" id="KW-0677">Repeat</keyword>
<keyword evidence="6" id="KW-1185">Reference proteome</keyword>
<dbReference type="InterPro" id="IPR013517">
    <property type="entry name" value="FG-GAP"/>
</dbReference>
<dbReference type="PANTHER" id="PTHR23221:SF7">
    <property type="entry name" value="PHOSPHATIDYLINOSITOL-GLYCAN-SPECIFIC PHOSPHOLIPASE D"/>
    <property type="match status" value="1"/>
</dbReference>
<evidence type="ECO:0000313" key="5">
    <source>
        <dbReference type="EMBL" id="MFD1321368.1"/>
    </source>
</evidence>
<dbReference type="InterPro" id="IPR013519">
    <property type="entry name" value="Int_alpha_beta-p"/>
</dbReference>
<keyword evidence="1" id="KW-0732">Signal</keyword>
<organism evidence="5 6">
    <name type="scientific">Micromonospora sonneratiae</name>
    <dbReference type="NCBI Taxonomy" id="1184706"/>
    <lineage>
        <taxon>Bacteria</taxon>
        <taxon>Bacillati</taxon>
        <taxon>Actinomycetota</taxon>
        <taxon>Actinomycetes</taxon>
        <taxon>Micromonosporales</taxon>
        <taxon>Micromonosporaceae</taxon>
        <taxon>Micromonospora</taxon>
    </lineage>
</organism>
<dbReference type="SMART" id="SM00191">
    <property type="entry name" value="Int_alpha"/>
    <property type="match status" value="3"/>
</dbReference>
<dbReference type="InterPro" id="IPR028994">
    <property type="entry name" value="Integrin_alpha_N"/>
</dbReference>
<dbReference type="RefSeq" id="WP_377569391.1">
    <property type="nucleotide sequence ID" value="NZ_JBHTMP010000011.1"/>
</dbReference>
<evidence type="ECO:0000256" key="4">
    <source>
        <dbReference type="ARBA" id="ARBA00023180"/>
    </source>
</evidence>
<dbReference type="Pfam" id="PF01839">
    <property type="entry name" value="FG-GAP"/>
    <property type="match status" value="1"/>
</dbReference>
<sequence>MTDRAAAQAQAARAARTSGERVRVDSMTDETTEVWALPEGGFEATLSLGPVRVKHGDGWVPVDVSLVKDQATGAVRTVADTQNVQLSAARPAGLHELAGIGVGDDRLSLGWDGALPEPVLEGNKATYVEAKPGVDLVVEVSRGGVETFLVVKSPAAANQVHDLVFPVTGPNVAAFQRDAFGNTTIADGAGRGLATVPAPEMWDAARTPAGDPARVAVVASEVTGRRQEVAGVGLSSSVPGLDFRLTPDMAWMTDAATAWPVVIDPQINPMHAAYDIYVKENDTTHNGGNNDIQLGQLPDGKTRGLARWDTTVLVGTQISSATFYFWNFWSGACTGKLWELWSTGSIPNNVLWTNQPSWNYLEATSTATLGGTGCSDGQVSIDGKNFLQRAATAGDASANMGLRVPAATEGDGTFFKQFRSADYTNATQVPYAVVDYNSYPTVGERSTSPVTACVTGPARPMINTLTPQLSSVIADVDTGAVIKAEFEWWAVGGAAKIGSSVTGTGASGATFSTTVPAGAFAEGGSYQWRVRGNDGSLNGSWSSFCEFTTMLLDPPAAGCPATLTAGDFNGDGVRDRVIADPKATVGSFINAGVVYLLDGATGAQRTLQQGLDGMPDTPETNDRFGWALSVFDANRDGCADLAIGAPYEDVGTTTDAGAVYLVYGSPLGLGKGPAALTIQQGAALPNGRGTVPDTVEASDWFGFSLVGGTTAAGEPFLMVGAPGEDLSNGYDAGTAHYLRGSVNVKFDGQSPQGIEQDDRQGFAVAASPYHLAIAAPGEKAGPQTEQSGAVCVLNHNSGAGAPAGIRCFIQGDGTTSDTAERGDWFGKSVSMVAYRPVGAPAGVANSLLAVGAPGEDLGSVRDTGLVHQFLVTTTSGTQLAALAQDSSGIGGTKQTGDLWGERVVLVNRDPSAQTSASTVLIAVGTPGRNVAGAADFGTIQVFAAGVDTIASGTTVERGSGLPGSAMKQELIGAWMTSDGSNLLVASPYGDRAVYALAWADLAAGSAVPAVTYVPGQGGIPSDAISFGLAVG</sequence>
<protein>
    <recommendedName>
        <fullName evidence="7">FG-GAP repeat-containing protein</fullName>
    </recommendedName>
</protein>
<evidence type="ECO:0000256" key="1">
    <source>
        <dbReference type="ARBA" id="ARBA00022729"/>
    </source>
</evidence>
<gene>
    <name evidence="5" type="ORF">ACFQ4H_09735</name>
</gene>
<evidence type="ECO:0000256" key="2">
    <source>
        <dbReference type="ARBA" id="ARBA00022737"/>
    </source>
</evidence>
<keyword evidence="3" id="KW-0378">Hydrolase</keyword>
<comment type="caution">
    <text evidence="5">The sequence shown here is derived from an EMBL/GenBank/DDBJ whole genome shotgun (WGS) entry which is preliminary data.</text>
</comment>
<evidence type="ECO:0000313" key="6">
    <source>
        <dbReference type="Proteomes" id="UP001597260"/>
    </source>
</evidence>
<dbReference type="PROSITE" id="PS51470">
    <property type="entry name" value="FG_GAP"/>
    <property type="match status" value="1"/>
</dbReference>
<dbReference type="EMBL" id="JBHTMP010000011">
    <property type="protein sequence ID" value="MFD1321368.1"/>
    <property type="molecule type" value="Genomic_DNA"/>
</dbReference>
<evidence type="ECO:0000256" key="3">
    <source>
        <dbReference type="ARBA" id="ARBA00022801"/>
    </source>
</evidence>
<name>A0ABW3YE95_9ACTN</name>
<keyword evidence="4" id="KW-0325">Glycoprotein</keyword>
<dbReference type="Gene3D" id="2.130.10.130">
    <property type="entry name" value="Integrin alpha, N-terminal"/>
    <property type="match status" value="1"/>
</dbReference>
<reference evidence="6" key="1">
    <citation type="journal article" date="2019" name="Int. J. Syst. Evol. Microbiol.">
        <title>The Global Catalogue of Microorganisms (GCM) 10K type strain sequencing project: providing services to taxonomists for standard genome sequencing and annotation.</title>
        <authorList>
            <consortium name="The Broad Institute Genomics Platform"/>
            <consortium name="The Broad Institute Genome Sequencing Center for Infectious Disease"/>
            <person name="Wu L."/>
            <person name="Ma J."/>
        </authorList>
    </citation>
    <scope>NUCLEOTIDE SEQUENCE [LARGE SCALE GENOMIC DNA]</scope>
    <source>
        <strain evidence="6">JCM 31037</strain>
    </source>
</reference>